<feature type="chain" id="PRO_5041252478" description="Vitellogenin domain-containing protein" evidence="6">
    <location>
        <begin position="19"/>
        <end position="1577"/>
    </location>
</feature>
<keyword evidence="4" id="KW-0325">Glycoprotein</keyword>
<sequence length="1577" mass="180428">MFLKQLLWSCLLVGAVTASLPLHSIYTSGQEYQYHYDAQISHGLLASNEASLSRTQAIVKVNFIANDEAQVQLEHVKFGSVHANKSQEVQDIVDLGSVDSFEINDNRMMEIERPFVMKYHKGIVENIVFKKDESTWSKNVKKGIVNLLQVQTMEENGHVFSKTETTIEGECEALYTYTVDEVTLKSNVSKSINFQNCASRPVVRYDSQMPVSIAPCKEGRQSLIPLTSTVYEFILEDTHRSDNAIVSWASVRSEHIDSTAKDTAIAFKTVSLGELTLMKIELSTWTQRRGIEWNDAETLLFNTESWKAEEEWLLKGASSKTVDSSFIVADRVTMMTKYFNELQKIAKSSRDAYDTRAVYLVQQSTELLPYLKEDELKNVKTYLLDKRIYNKDELLVRTNLFIDLLIMSGDHNAVKLYAFMVDALEVPAEKTVQNVPQFLNAKVITDVTVTTVRALCEKQVIKTNKYNYHSCLLTWGALLNRVCSDNHYRVIKSRPSIHCTEDQKAQYVKEIMRMFESTVERYERIVYMKVLGNTGFEQVFDEVKHVILNPSESVTMRGQSIDALRLVGNKIAKEVHEILVPMILNTKEHTVLRINALYHVMLTNPPATIVNMLTVNLKNDPAVEIKGFMNAIVKELSDSKTCCDKELSSKMKAAMAILNVPTTQYFDHDFLRGNLLKMDSMQTVLNYMSAHGRTSSLPKMLMLGLDVVSRSETFKNQLAIGFEQENLDDIVAELQQYWTTSKLSEILVRGKRFSFEEIYKKPVGIMQNLLEKLHIVNRGTTPRLPYLGIHLRYRNFDTGFIQITPSSAVPEILNEVVTSEKKINVDILAKMISNSKEVHRFQITNMQDTIVKIPTVFGVDLKMSVNMPVLITVDGSIETQFESKSKQWSLTIEPKLNLHLMVNRFVRVETWTPLFSSGVMDEQIVSGMFPLFGRLEMTASPEFSLTVHIRTPHETTKLLKAIGGASAFIRKIPQTAGREMKNSHKLIEVQDHDQYTGYDEEFECKFTGLKFVVDAHYARHFVSDFPFATSGHKAVSVAVKPTHSRQNHISLMIKLSNRQTALPIEELNVKEITDMQHFHADVKGKFAEWSKSRGQQYKLTVELSNEFKKKYYVELKKTCRNDSDLADICIYKADLNGDLQSLFYNFMIDVNEQSWPNSVIFNGIGTGMEKATPAFKLITATGWPLREGSQSTAFAMQYNIKPRIKEMSMNFVYYVRHLLQRHVRINFPMVSYSVLKNDLQGNVTYFPLFEINFEMDKTRTHTVKVPSIKSSAFTNELPRGTCQIEPKSILTFDGLKYDTKLDHCYAVIAKDCGSGYAPKFAVLAKKMNHGSVNVKVITNRKELELYFDKENALVVRKDGIRVEGRTELRKLGQVLSIDQKNTNINCTFYTSTLNLLIAKSSDQVDLTSLDLRDEGLKLWFGKKHLAIHISKEFRERQCGLCGHFNDDSRDVFRTAKNELTENVQEFVNSYILRDDQCETVDIDNKMEERDTKPTKVHRIFEFRHDVCFSKKMWNSCPTGLKPSRSYDRITDFYCFPRSEHGEIAKLRHLATEGEPLNFSDLEYTEVNHKITVPMACK</sequence>
<dbReference type="Pfam" id="PF01347">
    <property type="entry name" value="Vitellogenin_N"/>
    <property type="match status" value="1"/>
</dbReference>
<dbReference type="SMART" id="SM01169">
    <property type="entry name" value="DUF1943"/>
    <property type="match status" value="1"/>
</dbReference>
<dbReference type="InterPro" id="IPR015816">
    <property type="entry name" value="Vitellinogen_b-sht_N"/>
</dbReference>
<evidence type="ECO:0008006" key="11">
    <source>
        <dbReference type="Google" id="ProtNLM"/>
    </source>
</evidence>
<dbReference type="Proteomes" id="UP001175271">
    <property type="component" value="Unassembled WGS sequence"/>
</dbReference>
<gene>
    <name evidence="9" type="ORF">QR680_000088</name>
</gene>
<dbReference type="InterPro" id="IPR050733">
    <property type="entry name" value="Vitellogenin/Apolipophorin"/>
</dbReference>
<keyword evidence="2" id="KW-0758">Storage protein</keyword>
<dbReference type="GO" id="GO:0005319">
    <property type="term" value="F:lipid transporter activity"/>
    <property type="evidence" value="ECO:0007669"/>
    <property type="project" value="InterPro"/>
</dbReference>
<evidence type="ECO:0000259" key="7">
    <source>
        <dbReference type="PROSITE" id="PS51211"/>
    </source>
</evidence>
<dbReference type="InterPro" id="IPR011030">
    <property type="entry name" value="Lipovitellin_superhlx_dom"/>
</dbReference>
<evidence type="ECO:0000256" key="5">
    <source>
        <dbReference type="PROSITE-ProRule" id="PRU00557"/>
    </source>
</evidence>
<protein>
    <recommendedName>
        <fullName evidence="11">Vitellogenin domain-containing protein</fullName>
    </recommendedName>
</protein>
<reference evidence="9" key="1">
    <citation type="submission" date="2023-06" db="EMBL/GenBank/DDBJ databases">
        <title>Genomic analysis of the entomopathogenic nematode Steinernema hermaphroditum.</title>
        <authorList>
            <person name="Schwarz E.M."/>
            <person name="Heppert J.K."/>
            <person name="Baniya A."/>
            <person name="Schwartz H.T."/>
            <person name="Tan C.-H."/>
            <person name="Antoshechkin I."/>
            <person name="Sternberg P.W."/>
            <person name="Goodrich-Blair H."/>
            <person name="Dillman A.R."/>
        </authorList>
    </citation>
    <scope>NUCLEOTIDE SEQUENCE</scope>
    <source>
        <strain evidence="9">PS9179</strain>
        <tissue evidence="9">Whole animal</tissue>
    </source>
</reference>
<dbReference type="Pfam" id="PF00094">
    <property type="entry name" value="VWD"/>
    <property type="match status" value="1"/>
</dbReference>
<accession>A0AA39GUV1</accession>
<dbReference type="Gene3D" id="2.30.230.10">
    <property type="entry name" value="Lipovitellin, beta-sheet shell regions, chain A"/>
    <property type="match status" value="1"/>
</dbReference>
<comment type="caution">
    <text evidence="9">The sequence shown here is derived from an EMBL/GenBank/DDBJ whole genome shotgun (WGS) entry which is preliminary data.</text>
</comment>
<evidence type="ECO:0000256" key="1">
    <source>
        <dbReference type="ARBA" id="ARBA00022729"/>
    </source>
</evidence>
<dbReference type="SUPFAM" id="SSF56968">
    <property type="entry name" value="Lipovitellin-phosvitin complex, beta-sheet shell regions"/>
    <property type="match status" value="2"/>
</dbReference>
<dbReference type="PANTHER" id="PTHR23345:SF15">
    <property type="entry name" value="VITELLOGENIN 1-RELATED"/>
    <property type="match status" value="1"/>
</dbReference>
<dbReference type="PROSITE" id="PS51233">
    <property type="entry name" value="VWFD"/>
    <property type="match status" value="1"/>
</dbReference>
<keyword evidence="3 5" id="KW-1015">Disulfide bond</keyword>
<dbReference type="InterPro" id="IPR001747">
    <property type="entry name" value="Vitellogenin_N"/>
</dbReference>
<feature type="domain" description="Vitellogenin" evidence="7">
    <location>
        <begin position="26"/>
        <end position="701"/>
    </location>
</feature>
<dbReference type="InterPro" id="IPR015255">
    <property type="entry name" value="Vitellinogen_open_b-sht"/>
</dbReference>
<dbReference type="SUPFAM" id="SSF48431">
    <property type="entry name" value="Lipovitellin-phosvitin complex, superhelical domain"/>
    <property type="match status" value="1"/>
</dbReference>
<keyword evidence="10" id="KW-1185">Reference proteome</keyword>
<dbReference type="Gene3D" id="2.20.80.10">
    <property type="entry name" value="Lipovitellin-phosvitin complex, chain A, domain 4"/>
    <property type="match status" value="1"/>
</dbReference>
<dbReference type="Gene3D" id="1.25.10.20">
    <property type="entry name" value="Vitellinogen, superhelical"/>
    <property type="match status" value="1"/>
</dbReference>
<evidence type="ECO:0000259" key="8">
    <source>
        <dbReference type="PROSITE" id="PS51233"/>
    </source>
</evidence>
<feature type="disulfide bond" evidence="5">
    <location>
        <begin position="171"/>
        <end position="197"/>
    </location>
</feature>
<evidence type="ECO:0000256" key="3">
    <source>
        <dbReference type="ARBA" id="ARBA00023157"/>
    </source>
</evidence>
<organism evidence="9 10">
    <name type="scientific">Steinernema hermaphroditum</name>
    <dbReference type="NCBI Taxonomy" id="289476"/>
    <lineage>
        <taxon>Eukaryota</taxon>
        <taxon>Metazoa</taxon>
        <taxon>Ecdysozoa</taxon>
        <taxon>Nematoda</taxon>
        <taxon>Chromadorea</taxon>
        <taxon>Rhabditida</taxon>
        <taxon>Tylenchina</taxon>
        <taxon>Panagrolaimomorpha</taxon>
        <taxon>Strongyloidoidea</taxon>
        <taxon>Steinernematidae</taxon>
        <taxon>Steinernema</taxon>
    </lineage>
</organism>
<feature type="signal peptide" evidence="6">
    <location>
        <begin position="1"/>
        <end position="18"/>
    </location>
</feature>
<evidence type="ECO:0000256" key="4">
    <source>
        <dbReference type="ARBA" id="ARBA00023180"/>
    </source>
</evidence>
<dbReference type="EMBL" id="JAUCMV010000005">
    <property type="protein sequence ID" value="KAK0393178.1"/>
    <property type="molecule type" value="Genomic_DNA"/>
</dbReference>
<proteinExistence type="predicted"/>
<dbReference type="Pfam" id="PF09172">
    <property type="entry name" value="Vit_open_b-sht"/>
    <property type="match status" value="1"/>
</dbReference>
<feature type="domain" description="VWFD" evidence="8">
    <location>
        <begin position="1280"/>
        <end position="1478"/>
    </location>
</feature>
<dbReference type="SMART" id="SM00638">
    <property type="entry name" value="LPD_N"/>
    <property type="match status" value="1"/>
</dbReference>
<dbReference type="PROSITE" id="PS51211">
    <property type="entry name" value="VITELLOGENIN"/>
    <property type="match status" value="1"/>
</dbReference>
<name>A0AA39GUV1_9BILA</name>
<dbReference type="InterPro" id="IPR015819">
    <property type="entry name" value="Lipid_transp_b-sht_shell"/>
</dbReference>
<evidence type="ECO:0000256" key="6">
    <source>
        <dbReference type="SAM" id="SignalP"/>
    </source>
</evidence>
<evidence type="ECO:0000256" key="2">
    <source>
        <dbReference type="ARBA" id="ARBA00022761"/>
    </source>
</evidence>
<evidence type="ECO:0000313" key="10">
    <source>
        <dbReference type="Proteomes" id="UP001175271"/>
    </source>
</evidence>
<dbReference type="PANTHER" id="PTHR23345">
    <property type="entry name" value="VITELLOGENIN-RELATED"/>
    <property type="match status" value="1"/>
</dbReference>
<dbReference type="SMART" id="SM00216">
    <property type="entry name" value="VWD"/>
    <property type="match status" value="1"/>
</dbReference>
<keyword evidence="1 6" id="KW-0732">Signal</keyword>
<evidence type="ECO:0000313" key="9">
    <source>
        <dbReference type="EMBL" id="KAK0393178.1"/>
    </source>
</evidence>
<dbReference type="GO" id="GO:0045735">
    <property type="term" value="F:nutrient reservoir activity"/>
    <property type="evidence" value="ECO:0007669"/>
    <property type="project" value="UniProtKB-KW"/>
</dbReference>
<comment type="caution">
    <text evidence="5">Lacks conserved residue(s) required for the propagation of feature annotation.</text>
</comment>
<dbReference type="InterPro" id="IPR001846">
    <property type="entry name" value="VWF_type-D"/>
</dbReference>